<evidence type="ECO:0000256" key="3">
    <source>
        <dbReference type="ARBA" id="ARBA00022692"/>
    </source>
</evidence>
<evidence type="ECO:0000256" key="7">
    <source>
        <dbReference type="SAM" id="Phobius"/>
    </source>
</evidence>
<accession>A0A4T0FZM2</accession>
<feature type="region of interest" description="Disordered" evidence="6">
    <location>
        <begin position="136"/>
        <end position="216"/>
    </location>
</feature>
<evidence type="ECO:0000256" key="2">
    <source>
        <dbReference type="ARBA" id="ARBA00009530"/>
    </source>
</evidence>
<evidence type="ECO:0000256" key="1">
    <source>
        <dbReference type="ARBA" id="ARBA00004370"/>
    </source>
</evidence>
<sequence length="216" mass="24631">MTILTLPSIAGVGKDFFICLILTLLGWIPGQIYNFFIQNIRDNTMKERTPNFAIKYKLVNIDKHKKNQQRNSWRQRYQSGINSAGIFDSRTSLSSENSAKHFDLPFNTGSGPVDSHNSSFVNDFHSTNIAHTSKFGSLFKNPFGRRRKDPNSNKNRWERSRISHEHPQIIDPDDDPEGHDGSDGPEEPVGMYYSAEHSKDNQPKDNGNLATDLRHE</sequence>
<evidence type="ECO:0000256" key="6">
    <source>
        <dbReference type="SAM" id="MobiDB-lite"/>
    </source>
</evidence>
<dbReference type="EMBL" id="SPOI01000353">
    <property type="protein sequence ID" value="TIB28252.1"/>
    <property type="molecule type" value="Genomic_DNA"/>
</dbReference>
<dbReference type="Pfam" id="PF01679">
    <property type="entry name" value="Pmp3"/>
    <property type="match status" value="1"/>
</dbReference>
<gene>
    <name evidence="8" type="ORF">E3P86_03892</name>
</gene>
<dbReference type="Proteomes" id="UP000310689">
    <property type="component" value="Unassembled WGS sequence"/>
</dbReference>
<comment type="subcellular location">
    <subcellularLocation>
        <location evidence="1">Membrane</location>
    </subcellularLocation>
</comment>
<evidence type="ECO:0000313" key="8">
    <source>
        <dbReference type="EMBL" id="TIB28252.1"/>
    </source>
</evidence>
<feature type="compositionally biased region" description="Basic and acidic residues" evidence="6">
    <location>
        <begin position="149"/>
        <end position="168"/>
    </location>
</feature>
<dbReference type="InterPro" id="IPR000612">
    <property type="entry name" value="PMP3"/>
</dbReference>
<dbReference type="AlphaFoldDB" id="A0A4T0FZM2"/>
<organism evidence="8 9">
    <name type="scientific">Wallemia ichthyophaga</name>
    <dbReference type="NCBI Taxonomy" id="245174"/>
    <lineage>
        <taxon>Eukaryota</taxon>
        <taxon>Fungi</taxon>
        <taxon>Dikarya</taxon>
        <taxon>Basidiomycota</taxon>
        <taxon>Wallemiomycotina</taxon>
        <taxon>Wallemiomycetes</taxon>
        <taxon>Wallemiales</taxon>
        <taxon>Wallemiaceae</taxon>
        <taxon>Wallemia</taxon>
    </lineage>
</organism>
<evidence type="ECO:0000256" key="4">
    <source>
        <dbReference type="ARBA" id="ARBA00022989"/>
    </source>
</evidence>
<comment type="similarity">
    <text evidence="2">Belongs to the UPF0057 (PMP3) family.</text>
</comment>
<evidence type="ECO:0000313" key="9">
    <source>
        <dbReference type="Proteomes" id="UP000310689"/>
    </source>
</evidence>
<keyword evidence="5 7" id="KW-0472">Membrane</keyword>
<keyword evidence="4 7" id="KW-1133">Transmembrane helix</keyword>
<dbReference type="GO" id="GO:0016020">
    <property type="term" value="C:membrane"/>
    <property type="evidence" value="ECO:0007669"/>
    <property type="project" value="UniProtKB-SubCell"/>
</dbReference>
<evidence type="ECO:0000256" key="5">
    <source>
        <dbReference type="ARBA" id="ARBA00023136"/>
    </source>
</evidence>
<feature type="transmembrane region" description="Helical" evidence="7">
    <location>
        <begin position="15"/>
        <end position="36"/>
    </location>
</feature>
<reference evidence="8 9" key="1">
    <citation type="submission" date="2019-03" db="EMBL/GenBank/DDBJ databases">
        <title>Sequencing 23 genomes of Wallemia ichthyophaga.</title>
        <authorList>
            <person name="Gostincar C."/>
        </authorList>
    </citation>
    <scope>NUCLEOTIDE SEQUENCE [LARGE SCALE GENOMIC DNA]</scope>
    <source>
        <strain evidence="8 9">EXF-6200</strain>
    </source>
</reference>
<name>A0A4T0FZM2_WALIC</name>
<keyword evidence="3 7" id="KW-0812">Transmembrane</keyword>
<proteinExistence type="inferred from homology"/>
<protein>
    <submittedName>
        <fullName evidence="8">Uncharacterized protein</fullName>
    </submittedName>
</protein>
<comment type="caution">
    <text evidence="8">The sequence shown here is derived from an EMBL/GenBank/DDBJ whole genome shotgun (WGS) entry which is preliminary data.</text>
</comment>